<comment type="caution">
    <text evidence="1">The sequence shown here is derived from an EMBL/GenBank/DDBJ whole genome shotgun (WGS) entry which is preliminary data.</text>
</comment>
<evidence type="ECO:0000313" key="2">
    <source>
        <dbReference type="Proteomes" id="UP001054945"/>
    </source>
</evidence>
<name>A0AAV4XCT0_CAEEX</name>
<dbReference type="Proteomes" id="UP001054945">
    <property type="component" value="Unassembled WGS sequence"/>
</dbReference>
<evidence type="ECO:0000313" key="1">
    <source>
        <dbReference type="EMBL" id="GIY91771.1"/>
    </source>
</evidence>
<gene>
    <name evidence="1" type="ORF">CEXT_565341</name>
</gene>
<reference evidence="1 2" key="1">
    <citation type="submission" date="2021-06" db="EMBL/GenBank/DDBJ databases">
        <title>Caerostris extrusa draft genome.</title>
        <authorList>
            <person name="Kono N."/>
            <person name="Arakawa K."/>
        </authorList>
    </citation>
    <scope>NUCLEOTIDE SEQUENCE [LARGE SCALE GENOMIC DNA]</scope>
</reference>
<dbReference type="EMBL" id="BPLR01017458">
    <property type="protein sequence ID" value="GIY91771.1"/>
    <property type="molecule type" value="Genomic_DNA"/>
</dbReference>
<sequence>MLRRFHAFEKEPQKKEQIANPYALRPPAPSGRYFRQKWQTIVGLAGNERFLQRSVLRNSSWLSLDPAVAG</sequence>
<organism evidence="1 2">
    <name type="scientific">Caerostris extrusa</name>
    <name type="common">Bark spider</name>
    <name type="synonym">Caerostris bankana</name>
    <dbReference type="NCBI Taxonomy" id="172846"/>
    <lineage>
        <taxon>Eukaryota</taxon>
        <taxon>Metazoa</taxon>
        <taxon>Ecdysozoa</taxon>
        <taxon>Arthropoda</taxon>
        <taxon>Chelicerata</taxon>
        <taxon>Arachnida</taxon>
        <taxon>Araneae</taxon>
        <taxon>Araneomorphae</taxon>
        <taxon>Entelegynae</taxon>
        <taxon>Araneoidea</taxon>
        <taxon>Araneidae</taxon>
        <taxon>Caerostris</taxon>
    </lineage>
</organism>
<accession>A0AAV4XCT0</accession>
<protein>
    <submittedName>
        <fullName evidence="1">Uncharacterized protein</fullName>
    </submittedName>
</protein>
<keyword evidence="2" id="KW-1185">Reference proteome</keyword>
<proteinExistence type="predicted"/>
<dbReference type="AlphaFoldDB" id="A0AAV4XCT0"/>